<gene>
    <name evidence="2" type="ORF">B0I10_10272</name>
</gene>
<dbReference type="RefSeq" id="WP_112084834.1">
    <property type="nucleotide sequence ID" value="NZ_QLSV01000002.1"/>
</dbReference>
<evidence type="ECO:0000256" key="1">
    <source>
        <dbReference type="SAM" id="Phobius"/>
    </source>
</evidence>
<feature type="transmembrane region" description="Helical" evidence="1">
    <location>
        <begin position="6"/>
        <end position="25"/>
    </location>
</feature>
<name>A0A328X119_9FLAO</name>
<keyword evidence="3" id="KW-1185">Reference proteome</keyword>
<evidence type="ECO:0000313" key="2">
    <source>
        <dbReference type="EMBL" id="RAR50277.1"/>
    </source>
</evidence>
<feature type="transmembrane region" description="Helical" evidence="1">
    <location>
        <begin position="71"/>
        <end position="89"/>
    </location>
</feature>
<dbReference type="OrthoDB" id="1362378at2"/>
<keyword evidence="1" id="KW-0472">Membrane</keyword>
<feature type="transmembrane region" description="Helical" evidence="1">
    <location>
        <begin position="46"/>
        <end position="65"/>
    </location>
</feature>
<keyword evidence="1" id="KW-1133">Transmembrane helix</keyword>
<accession>A0A328X119</accession>
<dbReference type="EMBL" id="QLSV01000002">
    <property type="protein sequence ID" value="RAR50277.1"/>
    <property type="molecule type" value="Genomic_DNA"/>
</dbReference>
<comment type="caution">
    <text evidence="2">The sequence shown here is derived from an EMBL/GenBank/DDBJ whole genome shotgun (WGS) entry which is preliminary data.</text>
</comment>
<sequence length="90" mass="9689">MQKTDLLIGFILGIIGAFIGVFLFISLATDFEFADGVIALKTQNSLGKLIALGAVINVILFFVLLKFNKELMARGVVLATIALTIVTIFV</sequence>
<organism evidence="2 3">
    <name type="scientific">Flavobacterium lacus</name>
    <dbReference type="NCBI Taxonomy" id="1353778"/>
    <lineage>
        <taxon>Bacteria</taxon>
        <taxon>Pseudomonadati</taxon>
        <taxon>Bacteroidota</taxon>
        <taxon>Flavobacteriia</taxon>
        <taxon>Flavobacteriales</taxon>
        <taxon>Flavobacteriaceae</taxon>
        <taxon>Flavobacterium</taxon>
    </lineage>
</organism>
<reference evidence="2 3" key="1">
    <citation type="submission" date="2018-06" db="EMBL/GenBank/DDBJ databases">
        <title>Genomic Encyclopedia of Type Strains, Phase III (KMG-III): the genomes of soil and plant-associated and newly described type strains.</title>
        <authorList>
            <person name="Whitman W."/>
        </authorList>
    </citation>
    <scope>NUCLEOTIDE SEQUENCE [LARGE SCALE GENOMIC DNA]</scope>
    <source>
        <strain evidence="2 3">CGMCC 1.12504</strain>
    </source>
</reference>
<evidence type="ECO:0000313" key="3">
    <source>
        <dbReference type="Proteomes" id="UP000249518"/>
    </source>
</evidence>
<dbReference type="Proteomes" id="UP000249518">
    <property type="component" value="Unassembled WGS sequence"/>
</dbReference>
<protein>
    <submittedName>
        <fullName evidence="2">Uncharacterized protein</fullName>
    </submittedName>
</protein>
<proteinExistence type="predicted"/>
<keyword evidence="1" id="KW-0812">Transmembrane</keyword>
<dbReference type="AlphaFoldDB" id="A0A328X119"/>